<keyword evidence="2" id="KW-1185">Reference proteome</keyword>
<accession>A0A168M1P2</accession>
<protein>
    <submittedName>
        <fullName evidence="1">Uncharacterized protein</fullName>
    </submittedName>
</protein>
<gene>
    <name evidence="1" type="ORF">CP97_14737</name>
</gene>
<dbReference type="Proteomes" id="UP000059113">
    <property type="component" value="Chromosome"/>
</dbReference>
<name>A0A168M1P2_9SPHN</name>
<sequence>MRRASLLVGHEIPISISNQIVSGAITCSVAWQVLGKLVI</sequence>
<dbReference type="KEGG" id="ery:CP97_14737"/>
<proteinExistence type="predicted"/>
<organism evidence="1 2">
    <name type="scientific">Aurantiacibacter atlanticus</name>
    <dbReference type="NCBI Taxonomy" id="1648404"/>
    <lineage>
        <taxon>Bacteria</taxon>
        <taxon>Pseudomonadati</taxon>
        <taxon>Pseudomonadota</taxon>
        <taxon>Alphaproteobacteria</taxon>
        <taxon>Sphingomonadales</taxon>
        <taxon>Erythrobacteraceae</taxon>
        <taxon>Aurantiacibacter</taxon>
    </lineage>
</organism>
<reference evidence="2" key="2">
    <citation type="submission" date="2015-04" db="EMBL/GenBank/DDBJ databases">
        <title>The complete genome sequence of Erythrobacter sp. s21-N3.</title>
        <authorList>
            <person name="Zhuang L."/>
            <person name="Liu Y."/>
            <person name="Shao Z."/>
        </authorList>
    </citation>
    <scope>NUCLEOTIDE SEQUENCE [LARGE SCALE GENOMIC DNA]</scope>
    <source>
        <strain evidence="2">s21-N3</strain>
    </source>
</reference>
<reference evidence="1 2" key="1">
    <citation type="journal article" date="2015" name="Int. J. Syst. Evol. Microbiol.">
        <title>Erythrobacter atlanticus sp. nov., a bacterium from ocean sediment able to degrade polycyclic aromatic hydrocarbons.</title>
        <authorList>
            <person name="Zhuang L."/>
            <person name="Liu Y."/>
            <person name="Wang L."/>
            <person name="Wang W."/>
            <person name="Shao Z."/>
        </authorList>
    </citation>
    <scope>NUCLEOTIDE SEQUENCE [LARGE SCALE GENOMIC DNA]</scope>
    <source>
        <strain evidence="2">s21-N3</strain>
    </source>
</reference>
<dbReference type="EMBL" id="CP011310">
    <property type="protein sequence ID" value="ANC50423.1"/>
    <property type="molecule type" value="Genomic_DNA"/>
</dbReference>
<evidence type="ECO:0000313" key="2">
    <source>
        <dbReference type="Proteomes" id="UP000059113"/>
    </source>
</evidence>
<evidence type="ECO:0000313" key="1">
    <source>
        <dbReference type="EMBL" id="ANC50423.1"/>
    </source>
</evidence>
<dbReference type="AlphaFoldDB" id="A0A168M1P2"/>